<feature type="transmembrane region" description="Helical" evidence="6">
    <location>
        <begin position="125"/>
        <end position="144"/>
    </location>
</feature>
<protein>
    <submittedName>
        <fullName evidence="9">Neutral amino acid permease</fullName>
    </submittedName>
</protein>
<gene>
    <name evidence="9" type="ORF">RIB2604_03101590</name>
</gene>
<feature type="transmembrane region" description="Helical" evidence="6">
    <location>
        <begin position="375"/>
        <end position="398"/>
    </location>
</feature>
<dbReference type="GO" id="GO:0016020">
    <property type="term" value="C:membrane"/>
    <property type="evidence" value="ECO:0007669"/>
    <property type="project" value="UniProtKB-SubCell"/>
</dbReference>
<feature type="transmembrane region" description="Helical" evidence="6">
    <location>
        <begin position="228"/>
        <end position="249"/>
    </location>
</feature>
<evidence type="ECO:0000256" key="4">
    <source>
        <dbReference type="ARBA" id="ARBA00022989"/>
    </source>
</evidence>
<keyword evidence="7" id="KW-0732">Signal</keyword>
<dbReference type="EMBL" id="BCWF01000030">
    <property type="protein sequence ID" value="GAT29825.1"/>
    <property type="molecule type" value="Genomic_DNA"/>
</dbReference>
<feature type="transmembrane region" description="Helical" evidence="6">
    <location>
        <begin position="94"/>
        <end position="113"/>
    </location>
</feature>
<evidence type="ECO:0000313" key="10">
    <source>
        <dbReference type="Proteomes" id="UP000075230"/>
    </source>
</evidence>
<feature type="signal peptide" evidence="7">
    <location>
        <begin position="1"/>
        <end position="17"/>
    </location>
</feature>
<evidence type="ECO:0000256" key="1">
    <source>
        <dbReference type="ARBA" id="ARBA00004141"/>
    </source>
</evidence>
<dbReference type="PANTHER" id="PTHR22950">
    <property type="entry name" value="AMINO ACID TRANSPORTER"/>
    <property type="match status" value="1"/>
</dbReference>
<evidence type="ECO:0000313" key="9">
    <source>
        <dbReference type="EMBL" id="GAT29825.1"/>
    </source>
</evidence>
<organism evidence="9 10">
    <name type="scientific">Aspergillus kawachii</name>
    <name type="common">White koji mold</name>
    <name type="synonym">Aspergillus awamori var. kawachi</name>
    <dbReference type="NCBI Taxonomy" id="1069201"/>
    <lineage>
        <taxon>Eukaryota</taxon>
        <taxon>Fungi</taxon>
        <taxon>Dikarya</taxon>
        <taxon>Ascomycota</taxon>
        <taxon>Pezizomycotina</taxon>
        <taxon>Eurotiomycetes</taxon>
        <taxon>Eurotiomycetidae</taxon>
        <taxon>Eurotiales</taxon>
        <taxon>Aspergillaceae</taxon>
        <taxon>Aspergillus</taxon>
        <taxon>Aspergillus subgen. Circumdati</taxon>
    </lineage>
</organism>
<feature type="transmembrane region" description="Helical" evidence="6">
    <location>
        <begin position="269"/>
        <end position="290"/>
    </location>
</feature>
<dbReference type="FunFam" id="1.20.1740.10:FF:000039">
    <property type="entry name" value="Neutral amino acid transporter (Eurofung)"/>
    <property type="match status" value="1"/>
</dbReference>
<dbReference type="GO" id="GO:0015179">
    <property type="term" value="F:L-amino acid transmembrane transporter activity"/>
    <property type="evidence" value="ECO:0007669"/>
    <property type="project" value="TreeGrafter"/>
</dbReference>
<dbReference type="AlphaFoldDB" id="A0A146FWI2"/>
<reference evidence="10" key="2">
    <citation type="submission" date="2016-02" db="EMBL/GenBank/DDBJ databases">
        <title>Genome sequencing of Aspergillus luchuensis NBRC 4314.</title>
        <authorList>
            <person name="Yamada O."/>
        </authorList>
    </citation>
    <scope>NUCLEOTIDE SEQUENCE [LARGE SCALE GENOMIC DNA]</scope>
    <source>
        <strain evidence="10">RIB 2604</strain>
    </source>
</reference>
<feature type="transmembrane region" description="Helical" evidence="6">
    <location>
        <begin position="191"/>
        <end position="216"/>
    </location>
</feature>
<comment type="similarity">
    <text evidence="2">Belongs to the amino acid/polyamine transporter 2 family.</text>
</comment>
<accession>A0A146FWI2</accession>
<dbReference type="PANTHER" id="PTHR22950:SF668">
    <property type="entry name" value="AMINO ACID TRANSPORTER (EUROFUNG)"/>
    <property type="match status" value="1"/>
</dbReference>
<dbReference type="VEuPathDB" id="FungiDB:ASPFODRAFT_142942"/>
<comment type="subcellular location">
    <subcellularLocation>
        <location evidence="1">Membrane</location>
        <topology evidence="1">Multi-pass membrane protein</topology>
    </subcellularLocation>
</comment>
<keyword evidence="5 6" id="KW-0472">Membrane</keyword>
<evidence type="ECO:0000256" key="2">
    <source>
        <dbReference type="ARBA" id="ARBA00008066"/>
    </source>
</evidence>
<feature type="transmembrane region" description="Helical" evidence="6">
    <location>
        <begin position="311"/>
        <end position="330"/>
    </location>
</feature>
<comment type="caution">
    <text evidence="9">The sequence shown here is derived from an EMBL/GenBank/DDBJ whole genome shotgun (WGS) entry which is preliminary data.</text>
</comment>
<feature type="transmembrane region" description="Helical" evidence="6">
    <location>
        <begin position="151"/>
        <end position="171"/>
    </location>
</feature>
<feature type="transmembrane region" description="Helical" evidence="6">
    <location>
        <begin position="38"/>
        <end position="64"/>
    </location>
</feature>
<feature type="transmembrane region" description="Helical" evidence="6">
    <location>
        <begin position="342"/>
        <end position="363"/>
    </location>
</feature>
<evidence type="ECO:0000256" key="6">
    <source>
        <dbReference type="SAM" id="Phobius"/>
    </source>
</evidence>
<proteinExistence type="inferred from homology"/>
<evidence type="ECO:0000256" key="7">
    <source>
        <dbReference type="SAM" id="SignalP"/>
    </source>
</evidence>
<sequence length="419" mass="45501">MWTAYAFFLPLLCITNSNNPSAVMICESVSLGVLSLPAAVATLGFVPAIILIVGLGILATYTGYNIGLFRERYPHIQNLADAGEILMGPFGRELFGLGQFLFCIFVMGSHLLTFRVMMNTITEHGTCSIVFSVIGMVISMVLSIPRTMKGMTWISFASFLSIFSAVMITMIGVGVEKHPGRIIEATVDTNLYTAFTAVSNIVFAYCAHVAFFGLIAEMEQPKDFKKSLFMLQTFEISLYVTAACVIYYYVGKDVQSPALSSAGPLLKKIAYGIAIPTIVGAGVVNGHIGLKYIYFRTCSKSGLIHSRSRRSVLVWIALGLACWLVAWIIAEAIPVFSDLNSLISALFASWFSYGLSGIYWLHLNYGQWFASPRKIALTVLNAGIAVFGLVLCVLGLYASGTAIHNDANSNSFTCANTDS</sequence>
<dbReference type="Pfam" id="PF01490">
    <property type="entry name" value="Aa_trans"/>
    <property type="match status" value="1"/>
</dbReference>
<feature type="chain" id="PRO_5007524216" evidence="7">
    <location>
        <begin position="18"/>
        <end position="419"/>
    </location>
</feature>
<keyword evidence="3 6" id="KW-0812">Transmembrane</keyword>
<name>A0A146FWI2_ASPKA</name>
<evidence type="ECO:0000256" key="5">
    <source>
        <dbReference type="ARBA" id="ARBA00023136"/>
    </source>
</evidence>
<keyword evidence="4 6" id="KW-1133">Transmembrane helix</keyword>
<evidence type="ECO:0000256" key="3">
    <source>
        <dbReference type="ARBA" id="ARBA00022692"/>
    </source>
</evidence>
<dbReference type="InterPro" id="IPR013057">
    <property type="entry name" value="AA_transpt_TM"/>
</dbReference>
<dbReference type="Proteomes" id="UP000075230">
    <property type="component" value="Unassembled WGS sequence"/>
</dbReference>
<reference evidence="9 10" key="1">
    <citation type="journal article" date="2016" name="DNA Res.">
        <title>Genome sequence of Aspergillus luchuensis NBRC 4314.</title>
        <authorList>
            <person name="Yamada O."/>
            <person name="Machida M."/>
            <person name="Hosoyama A."/>
            <person name="Goto M."/>
            <person name="Takahashi T."/>
            <person name="Futagami T."/>
            <person name="Yamagata Y."/>
            <person name="Takeuchi M."/>
            <person name="Kobayashi T."/>
            <person name="Koike H."/>
            <person name="Abe K."/>
            <person name="Asai K."/>
            <person name="Arita M."/>
            <person name="Fujita N."/>
            <person name="Fukuda K."/>
            <person name="Higa K."/>
            <person name="Horikawa H."/>
            <person name="Ishikawa T."/>
            <person name="Jinno K."/>
            <person name="Kato Y."/>
            <person name="Kirimura K."/>
            <person name="Mizutani O."/>
            <person name="Nakasone K."/>
            <person name="Sano M."/>
            <person name="Shiraishi Y."/>
            <person name="Tsukahara M."/>
            <person name="Gomi K."/>
        </authorList>
    </citation>
    <scope>NUCLEOTIDE SEQUENCE [LARGE SCALE GENOMIC DNA]</scope>
    <source>
        <strain evidence="9 10">RIB 2604</strain>
    </source>
</reference>
<evidence type="ECO:0000259" key="8">
    <source>
        <dbReference type="Pfam" id="PF01490"/>
    </source>
</evidence>
<feature type="domain" description="Amino acid transporter transmembrane" evidence="8">
    <location>
        <begin position="22"/>
        <end position="398"/>
    </location>
</feature>